<organism evidence="1 2">
    <name type="scientific">Caballeronia sordidicola</name>
    <name type="common">Burkholderia sordidicola</name>
    <dbReference type="NCBI Taxonomy" id="196367"/>
    <lineage>
        <taxon>Bacteria</taxon>
        <taxon>Pseudomonadati</taxon>
        <taxon>Pseudomonadota</taxon>
        <taxon>Betaproteobacteria</taxon>
        <taxon>Burkholderiales</taxon>
        <taxon>Burkholderiaceae</taxon>
        <taxon>Caballeronia</taxon>
    </lineage>
</organism>
<evidence type="ECO:0000313" key="2">
    <source>
        <dbReference type="Proteomes" id="UP000194546"/>
    </source>
</evidence>
<dbReference type="Proteomes" id="UP000194546">
    <property type="component" value="Unassembled WGS sequence"/>
</dbReference>
<proteinExistence type="predicted"/>
<dbReference type="AlphaFoldDB" id="A0A2C9XVK0"/>
<dbReference type="EMBL" id="NBTY01000007">
    <property type="protein sequence ID" value="OTP80245.1"/>
    <property type="molecule type" value="Genomic_DNA"/>
</dbReference>
<evidence type="ECO:0000313" key="1">
    <source>
        <dbReference type="EMBL" id="OTP80245.1"/>
    </source>
</evidence>
<sequence>MMRSIFTSVSTLKIDDALGFERDASVTAGGGSMRANR</sequence>
<reference evidence="1 2" key="1">
    <citation type="submission" date="2017-03" db="EMBL/GenBank/DDBJ databases">
        <title>Genome analysis of strain PAMC 26510.</title>
        <authorList>
            <person name="Oh H.-M."/>
            <person name="Yang J.-A."/>
        </authorList>
    </citation>
    <scope>NUCLEOTIDE SEQUENCE [LARGE SCALE GENOMIC DNA]</scope>
    <source>
        <strain evidence="1 2">PAMC 26510</strain>
    </source>
</reference>
<gene>
    <name evidence="1" type="ORF">PAMC26510_03050</name>
</gene>
<protein>
    <submittedName>
        <fullName evidence="1">Uncharacterized protein</fullName>
    </submittedName>
</protein>
<name>A0A2C9XVK0_CABSO</name>
<comment type="caution">
    <text evidence="1">The sequence shown here is derived from an EMBL/GenBank/DDBJ whole genome shotgun (WGS) entry which is preliminary data.</text>
</comment>
<accession>A0A2C9XVK0</accession>